<protein>
    <submittedName>
        <fullName evidence="1">Uncharacterized protein</fullName>
    </submittedName>
</protein>
<accession>A0A837HRJ4</accession>
<evidence type="ECO:0000313" key="2">
    <source>
        <dbReference type="Proteomes" id="UP000033998"/>
    </source>
</evidence>
<comment type="caution">
    <text evidence="1">The sequence shown here is derived from an EMBL/GenBank/DDBJ whole genome shotgun (WGS) entry which is preliminary data.</text>
</comment>
<dbReference type="EMBL" id="LBWE01000006">
    <property type="protein sequence ID" value="KKR01694.1"/>
    <property type="molecule type" value="Genomic_DNA"/>
</dbReference>
<dbReference type="AlphaFoldDB" id="A0A837HRJ4"/>
<gene>
    <name evidence="1" type="ORF">UT27_C0006G0006</name>
</gene>
<sequence length="140" mass="15944">MEIKNKLIELGLNSENAVVIGSGVLNALNLRESKDIDVVVTEEKYKELSNNGRFKKGQNHGREILDDDLFEIGTSWTVVGENWKFDDLLNHSTTIDGVRYNTVEFLLDAKRRWIADGEGRQKDIDDVKLMEQYLSGSKNN</sequence>
<evidence type="ECO:0000313" key="1">
    <source>
        <dbReference type="EMBL" id="KKR01694.1"/>
    </source>
</evidence>
<organism evidence="1 2">
    <name type="scientific">Candidatus Nomurabacteria bacterium GW2011_GWD2_39_12</name>
    <dbReference type="NCBI Taxonomy" id="1618759"/>
    <lineage>
        <taxon>Bacteria</taxon>
        <taxon>Candidatus Nomuraibacteriota</taxon>
    </lineage>
</organism>
<dbReference type="Proteomes" id="UP000033998">
    <property type="component" value="Unassembled WGS sequence"/>
</dbReference>
<proteinExistence type="predicted"/>
<reference evidence="1 2" key="1">
    <citation type="journal article" date="2015" name="Nature">
        <title>rRNA introns, odd ribosomes, and small enigmatic genomes across a large radiation of phyla.</title>
        <authorList>
            <person name="Brown C.T."/>
            <person name="Hug L.A."/>
            <person name="Thomas B.C."/>
            <person name="Sharon I."/>
            <person name="Castelle C.J."/>
            <person name="Singh A."/>
            <person name="Wilkins M.J."/>
            <person name="Williams K.H."/>
            <person name="Banfield J.F."/>
        </authorList>
    </citation>
    <scope>NUCLEOTIDE SEQUENCE [LARGE SCALE GENOMIC DNA]</scope>
</reference>
<name>A0A837HRJ4_9BACT</name>